<accession>A0A5P6VMI5</accession>
<proteinExistence type="inferred from homology"/>
<reference evidence="2" key="4">
    <citation type="journal article" date="2020" name="Genome Biol. Evol.">
        <title>Complete Genome Sequence of the Polysaccharide-Degrading Rumen Bacterium Pseudobutyrivibrio xylanivorans MA3014 Reveals an Incomplete Glycolytic Pathway.</title>
        <authorList>
            <person name="Palevich N."/>
            <person name="Maclean P.H."/>
            <person name="Kelly W.J."/>
            <person name="Leahy S.C."/>
            <person name="Rakonjac J."/>
            <person name="Attwood G.T."/>
        </authorList>
    </citation>
    <scope>NUCLEOTIDE SEQUENCE</scope>
    <source>
        <strain evidence="2">MA3014</strain>
    </source>
</reference>
<evidence type="ECO:0000313" key="6">
    <source>
        <dbReference type="Proteomes" id="UP000327030"/>
    </source>
</evidence>
<evidence type="ECO:0000313" key="4">
    <source>
        <dbReference type="EMBL" id="QFJ55047.1"/>
    </source>
</evidence>
<dbReference type="EMBL" id="CP043028">
    <property type="protein sequence ID" value="QFJ53777.1"/>
    <property type="molecule type" value="Genomic_DNA"/>
</dbReference>
<reference evidence="6" key="3">
    <citation type="submission" date="2019-08" db="EMBL/GenBank/DDBJ databases">
        <title>Complete Genome Sequence of the Polysaccharide-Degrading Rumen Bacterium Pseudobutyrivibrio xylanivorans MA3014.</title>
        <authorList>
            <person name="Palevich N."/>
            <person name="Maclean P.H."/>
            <person name="Kelly W.J."/>
            <person name="Leahy S.C."/>
            <person name="Rakonjac J."/>
            <person name="Attwood G.T."/>
        </authorList>
    </citation>
    <scope>NUCLEOTIDE SEQUENCE [LARGE SCALE GENOMIC DNA]</scope>
    <source>
        <strain evidence="6">MA3014</strain>
    </source>
</reference>
<comment type="similarity">
    <text evidence="1">Belongs to the UPF0236 family.</text>
</comment>
<dbReference type="EMBL" id="CP043028">
    <property type="protein sequence ID" value="QFJ55761.1"/>
    <property type="molecule type" value="Genomic_DNA"/>
</dbReference>
<evidence type="ECO:0000313" key="2">
    <source>
        <dbReference type="EMBL" id="QFJ53777.1"/>
    </source>
</evidence>
<dbReference type="RefSeq" id="WP_151622274.1">
    <property type="nucleotide sequence ID" value="NZ_CP043028.1"/>
</dbReference>
<evidence type="ECO:0000256" key="1">
    <source>
        <dbReference type="ARBA" id="ARBA00006539"/>
    </source>
</evidence>
<name>A0A5P6VMI5_PSEXY</name>
<dbReference type="AlphaFoldDB" id="A0A5P6VMI5"/>
<dbReference type="EMBL" id="CP043028">
    <property type="protein sequence ID" value="QFJ54795.1"/>
    <property type="molecule type" value="Genomic_DNA"/>
</dbReference>
<dbReference type="KEGG" id="pxv:FXF36_13165"/>
<dbReference type="EMBL" id="CP043028">
    <property type="protein sequence ID" value="QFJ55047.1"/>
    <property type="molecule type" value="Genomic_DNA"/>
</dbReference>
<dbReference type="InterPro" id="IPR009620">
    <property type="entry name" value="UPF0236"/>
</dbReference>
<dbReference type="KEGG" id="pxv:FXF36_02275"/>
<evidence type="ECO:0000313" key="5">
    <source>
        <dbReference type="EMBL" id="QFJ55761.1"/>
    </source>
</evidence>
<protein>
    <submittedName>
        <fullName evidence="2">ISLre2 family transposase</fullName>
    </submittedName>
</protein>
<gene>
    <name evidence="2" type="ORF">FXF36_02275</name>
    <name evidence="3" type="ORF">FXF36_07990</name>
    <name evidence="4" type="ORF">FXF36_09305</name>
    <name evidence="5" type="ORF">FXF36_13165</name>
</gene>
<organism evidence="2 6">
    <name type="scientific">Pseudobutyrivibrio xylanivorans</name>
    <dbReference type="NCBI Taxonomy" id="185007"/>
    <lineage>
        <taxon>Bacteria</taxon>
        <taxon>Bacillati</taxon>
        <taxon>Bacillota</taxon>
        <taxon>Clostridia</taxon>
        <taxon>Lachnospirales</taxon>
        <taxon>Lachnospiraceae</taxon>
        <taxon>Pseudobutyrivibrio</taxon>
    </lineage>
</organism>
<dbReference type="KEGG" id="pxv:FXF36_09305"/>
<reference evidence="2" key="2">
    <citation type="journal article" date="2019" name="Appl. Environ. Microbiol.">
        <title>Comparative Genomics of Rumen Butyrivibrio spp. Uncovers a Continuum of Polysaccharide-Degrading Capabilities.</title>
        <authorList>
            <person name="Palevich N."/>
            <person name="Kelly W.J."/>
            <person name="Leahy S.C."/>
            <person name="Denman S."/>
            <person name="Altermann E."/>
            <person name="Rakonjac J."/>
            <person name="Attwood G.T."/>
        </authorList>
    </citation>
    <scope>NUCLEOTIDE SEQUENCE</scope>
    <source>
        <strain evidence="2">MA3014</strain>
    </source>
</reference>
<reference evidence="2" key="1">
    <citation type="journal article" date="2018" name="Nat. Biotechnol.">
        <title>Cultivation and sequencing of rumen microbiome members from the Hungate1000 Collection.</title>
        <authorList>
            <consortium name="Hungate1000 project collaborators"/>
            <person name="Seshadri R."/>
            <person name="Leahy S.C."/>
            <person name="Attwood G.T."/>
            <person name="Teh K.H."/>
            <person name="Lambie S.C."/>
            <person name="Cookson A.L."/>
            <person name="Eloe-Fadrosh E.A."/>
            <person name="Pavlopoulos G.A."/>
            <person name="Hadjithomas M."/>
            <person name="Varghese N.J."/>
            <person name="Paez-Espino D."/>
            <person name="Perry R."/>
            <person name="Henderson G."/>
            <person name="Creevey C.J."/>
            <person name="Terrapon N."/>
            <person name="Lapebie P."/>
            <person name="Drula E."/>
            <person name="Lombard V."/>
            <person name="Rubin E."/>
            <person name="Kyrpides N.C."/>
            <person name="Henrissat B."/>
            <person name="Woyke T."/>
            <person name="Ivanova N.N."/>
            <person name="Kelly W.J."/>
        </authorList>
    </citation>
    <scope>NUCLEOTIDE SEQUENCE</scope>
    <source>
        <strain evidence="2">MA3014</strain>
    </source>
</reference>
<sequence length="497" mass="57486">MEEIIKYFADVFITNLYDAKIDFYKNPQSLAELVIATKKETDELGRLFIQSVLQEMDILLKELPKRKRLWNVEHKADARQVLTTLGRVTFTRALYVSKNTNSDEKEELCYLLDKLIGLGDNQQMTEDVMANIYSEAVQTSYRKAGEVASIPEGVTKTTVKNLLHKTKFPKNFQIPEIKKEVDYLYIDADEDHYHLQFKDVRGDLEYNDYGRKLNGSINKIIYVFEGIEPEAPRSKRNRLVGTHYFCRGDEQDNKELWKEVFDYVEATYDVEKIKKIYINADGGAWIKTGYRGLANVTFVLDEFHISEHVSRMISHMKDSKDDVRIEIYKTIRSKTNADFLKLVDRLKEYTSSENILAKISASADYISSNWMAAKYRLRKHEGVLACSAEGHVYHVLSSRMSTQAMGWSKHGANQMARLREYYYNDEDMLELAKFQKEELPMAAGAKEVILTANDVLASEKNKRSQLLREYGKYSEAIHSSMSVQNSKQLLFMLNGKL</sequence>
<dbReference type="Pfam" id="PF06782">
    <property type="entry name" value="UPF0236"/>
    <property type="match status" value="1"/>
</dbReference>
<dbReference type="OrthoDB" id="2162583at2"/>
<dbReference type="KEGG" id="pxv:FXF36_07990"/>
<dbReference type="NCBIfam" id="NF033529">
    <property type="entry name" value="transpos_ISLre2"/>
    <property type="match status" value="1"/>
</dbReference>
<evidence type="ECO:0000313" key="3">
    <source>
        <dbReference type="EMBL" id="QFJ54795.1"/>
    </source>
</evidence>
<dbReference type="Proteomes" id="UP000327030">
    <property type="component" value="Chromosome 1"/>
</dbReference>